<dbReference type="SUPFAM" id="SSF52058">
    <property type="entry name" value="L domain-like"/>
    <property type="match status" value="1"/>
</dbReference>
<dbReference type="InterPro" id="IPR008271">
    <property type="entry name" value="Ser/Thr_kinase_AS"/>
</dbReference>
<dbReference type="PROSITE" id="PS00108">
    <property type="entry name" value="PROTEIN_KINASE_ST"/>
    <property type="match status" value="1"/>
</dbReference>
<dbReference type="OrthoDB" id="10260894at2759"/>
<comment type="caution">
    <text evidence="7">The sequence shown here is derived from an EMBL/GenBank/DDBJ whole genome shotgun (WGS) entry which is preliminary data.</text>
</comment>
<dbReference type="CDD" id="cd09917">
    <property type="entry name" value="F-box_SF"/>
    <property type="match status" value="1"/>
</dbReference>
<dbReference type="InterPro" id="IPR000719">
    <property type="entry name" value="Prot_kinase_dom"/>
</dbReference>
<dbReference type="Proteomes" id="UP001151699">
    <property type="component" value="Chromosome B"/>
</dbReference>
<keyword evidence="4 7" id="KW-0418">Kinase</keyword>
<dbReference type="PANTHER" id="PTHR24342:SF20">
    <property type="entry name" value="MYOSIN LIGHT CHAIN KINASE, SMOOTH MUSCLE"/>
    <property type="match status" value="1"/>
</dbReference>
<evidence type="ECO:0000256" key="2">
    <source>
        <dbReference type="ARBA" id="ARBA00022679"/>
    </source>
</evidence>
<dbReference type="GO" id="GO:0005524">
    <property type="term" value="F:ATP binding"/>
    <property type="evidence" value="ECO:0007669"/>
    <property type="project" value="UniProtKB-KW"/>
</dbReference>
<dbReference type="PROSITE" id="PS50011">
    <property type="entry name" value="PROTEIN_KINASE_DOM"/>
    <property type="match status" value="1"/>
</dbReference>
<keyword evidence="3" id="KW-0547">Nucleotide-binding</keyword>
<dbReference type="GO" id="GO:0035556">
    <property type="term" value="P:intracellular signal transduction"/>
    <property type="evidence" value="ECO:0007669"/>
    <property type="project" value="TreeGrafter"/>
</dbReference>
<dbReference type="SUPFAM" id="SSF81383">
    <property type="entry name" value="F-box domain"/>
    <property type="match status" value="1"/>
</dbReference>
<dbReference type="AlphaFoldDB" id="A0A9Q0N5L4"/>
<dbReference type="Gene3D" id="3.30.200.20">
    <property type="entry name" value="Phosphorylase Kinase, domain 1"/>
    <property type="match status" value="1"/>
</dbReference>
<dbReference type="EMBL" id="WJQU01000002">
    <property type="protein sequence ID" value="KAJ6643940.1"/>
    <property type="molecule type" value="Genomic_DNA"/>
</dbReference>
<accession>A0A9Q0N5L4</accession>
<keyword evidence="8" id="KW-1185">Reference proteome</keyword>
<organism evidence="7 8">
    <name type="scientific">Pseudolycoriella hygida</name>
    <dbReference type="NCBI Taxonomy" id="35572"/>
    <lineage>
        <taxon>Eukaryota</taxon>
        <taxon>Metazoa</taxon>
        <taxon>Ecdysozoa</taxon>
        <taxon>Arthropoda</taxon>
        <taxon>Hexapoda</taxon>
        <taxon>Insecta</taxon>
        <taxon>Pterygota</taxon>
        <taxon>Neoptera</taxon>
        <taxon>Endopterygota</taxon>
        <taxon>Diptera</taxon>
        <taxon>Nematocera</taxon>
        <taxon>Sciaroidea</taxon>
        <taxon>Sciaridae</taxon>
        <taxon>Pseudolycoriella</taxon>
    </lineage>
</organism>
<dbReference type="InterPro" id="IPR036047">
    <property type="entry name" value="F-box-like_dom_sf"/>
</dbReference>
<evidence type="ECO:0000256" key="1">
    <source>
        <dbReference type="ARBA" id="ARBA00022527"/>
    </source>
</evidence>
<dbReference type="SMART" id="SM00220">
    <property type="entry name" value="S_TKc"/>
    <property type="match status" value="1"/>
</dbReference>
<keyword evidence="1" id="KW-0723">Serine/threonine-protein kinase</keyword>
<dbReference type="InterPro" id="IPR011009">
    <property type="entry name" value="Kinase-like_dom_sf"/>
</dbReference>
<keyword evidence="2" id="KW-0808">Transferase</keyword>
<dbReference type="InterPro" id="IPR001810">
    <property type="entry name" value="F-box_dom"/>
</dbReference>
<gene>
    <name evidence="7" type="primary">MYLK_2</name>
    <name evidence="7" type="ORF">Bhyg_08905</name>
</gene>
<dbReference type="FunFam" id="1.10.510.10:FF:000594">
    <property type="entry name" value="Myosin light chain kinase isoform-III"/>
    <property type="match status" value="1"/>
</dbReference>
<dbReference type="GO" id="GO:0005634">
    <property type="term" value="C:nucleus"/>
    <property type="evidence" value="ECO:0007669"/>
    <property type="project" value="TreeGrafter"/>
</dbReference>
<protein>
    <submittedName>
        <fullName evidence="7">Myosin light chain kinase, smooth muscle</fullName>
    </submittedName>
</protein>
<dbReference type="SUPFAM" id="SSF56112">
    <property type="entry name" value="Protein kinase-like (PK-like)"/>
    <property type="match status" value="1"/>
</dbReference>
<dbReference type="GO" id="GO:0043065">
    <property type="term" value="P:positive regulation of apoptotic process"/>
    <property type="evidence" value="ECO:0007669"/>
    <property type="project" value="TreeGrafter"/>
</dbReference>
<sequence>MQIKSLNEDCIRHIFKYLDLHDLYALSKVSGYFRKSVYNLNMKLSYSINLGGKFDDIKLKNVLCRVGHHIETLYIPLLPDKTDCINIVKEYCYNLKHIRLEECINDVMDLENKLNLVTLELLNFCIPNCNKCRRKKTIRFKSSLCESDDTETSGLRHLRLLSCSWFLDRIVYPRNLQCLTLEYHPRSVIDDEINFKDIAHLKRLKKLFLLNFSEIDLRPLFETYAENGNCPLQEIHFHMCSLADNRIFQSLSKFLSLEVLEMCKIFAITSEHLKILSGCKNLTHFRCFDCIQLIDDDGICYLMTKCKKLTSLEIYWCNAVTLKTVDKMEEINKSMRRPYFTFKVGGRSGINWNDSGTLPTISEVKRSTDNFRFEMTGESNMITCGRLRHAERAVMIYVDENDPIGEIEASFPYKEVSIRHGEDPRNFYDITAEELGRIIQLYDAFDDGQVITCILELIQGGELFERVIEEDYVLTEKACTVFVRQICEAVEFIHSKNILHLDLKPENVLCLTKTGNRIKIIDFGMARRYDPNKKLQILFGTPEFVAPEIVNFDSIGFYTDMWSIGVICYVLLSGLSPFMGDTDMDTMANVTIGKFSFKDDAFSAVSDNAKDFIRNLLIKDGQKRLSAAAALQHPWLIHSALNTELSVTKTKLKRYVIKKRWIKAVNTIIALRRMGAKLDLTLV</sequence>
<reference evidence="7" key="1">
    <citation type="submission" date="2022-07" db="EMBL/GenBank/DDBJ databases">
        <authorList>
            <person name="Trinca V."/>
            <person name="Uliana J.V.C."/>
            <person name="Torres T.T."/>
            <person name="Ward R.J."/>
            <person name="Monesi N."/>
        </authorList>
    </citation>
    <scope>NUCLEOTIDE SEQUENCE</scope>
    <source>
        <strain evidence="7">HSMRA1968</strain>
        <tissue evidence="7">Whole embryos</tissue>
    </source>
</reference>
<dbReference type="GO" id="GO:0004674">
    <property type="term" value="F:protein serine/threonine kinase activity"/>
    <property type="evidence" value="ECO:0007669"/>
    <property type="project" value="UniProtKB-KW"/>
</dbReference>
<keyword evidence="5" id="KW-0067">ATP-binding</keyword>
<dbReference type="Gene3D" id="3.80.10.10">
    <property type="entry name" value="Ribonuclease Inhibitor"/>
    <property type="match status" value="1"/>
</dbReference>
<dbReference type="Pfam" id="PF00069">
    <property type="entry name" value="Pkinase"/>
    <property type="match status" value="1"/>
</dbReference>
<dbReference type="Gene3D" id="1.10.510.10">
    <property type="entry name" value="Transferase(Phosphotransferase) domain 1"/>
    <property type="match status" value="1"/>
</dbReference>
<dbReference type="PANTHER" id="PTHR24342">
    <property type="entry name" value="SERINE/THREONINE-PROTEIN KINASE 17"/>
    <property type="match status" value="1"/>
</dbReference>
<evidence type="ECO:0000256" key="4">
    <source>
        <dbReference type="ARBA" id="ARBA00022777"/>
    </source>
</evidence>
<dbReference type="InterPro" id="IPR032675">
    <property type="entry name" value="LRR_dom_sf"/>
</dbReference>
<evidence type="ECO:0000256" key="3">
    <source>
        <dbReference type="ARBA" id="ARBA00022741"/>
    </source>
</evidence>
<dbReference type="Pfam" id="PF00646">
    <property type="entry name" value="F-box"/>
    <property type="match status" value="1"/>
</dbReference>
<name>A0A9Q0N5L4_9DIPT</name>
<proteinExistence type="predicted"/>
<evidence type="ECO:0000313" key="8">
    <source>
        <dbReference type="Proteomes" id="UP001151699"/>
    </source>
</evidence>
<evidence type="ECO:0000256" key="5">
    <source>
        <dbReference type="ARBA" id="ARBA00022840"/>
    </source>
</evidence>
<evidence type="ECO:0000259" key="6">
    <source>
        <dbReference type="PROSITE" id="PS50011"/>
    </source>
</evidence>
<evidence type="ECO:0000313" key="7">
    <source>
        <dbReference type="EMBL" id="KAJ6643940.1"/>
    </source>
</evidence>
<feature type="domain" description="Protein kinase" evidence="6">
    <location>
        <begin position="347"/>
        <end position="636"/>
    </location>
</feature>